<keyword evidence="1" id="KW-0805">Transcription regulation</keyword>
<evidence type="ECO:0000256" key="2">
    <source>
        <dbReference type="ARBA" id="ARBA00023125"/>
    </source>
</evidence>
<gene>
    <name evidence="5" type="ORF">BXP70_23995</name>
</gene>
<evidence type="ECO:0000259" key="4">
    <source>
        <dbReference type="PROSITE" id="PS01124"/>
    </source>
</evidence>
<dbReference type="InterPro" id="IPR018060">
    <property type="entry name" value="HTH_AraC"/>
</dbReference>
<feature type="domain" description="HTH araC/xylS-type" evidence="4">
    <location>
        <begin position="200"/>
        <end position="309"/>
    </location>
</feature>
<evidence type="ECO:0000313" key="5">
    <source>
        <dbReference type="EMBL" id="OUJ70430.1"/>
    </source>
</evidence>
<proteinExistence type="predicted"/>
<dbReference type="Gene3D" id="1.10.10.60">
    <property type="entry name" value="Homeodomain-like"/>
    <property type="match status" value="1"/>
</dbReference>
<dbReference type="PANTHER" id="PTHR43280:SF32">
    <property type="entry name" value="TRANSCRIPTIONAL REGULATORY PROTEIN"/>
    <property type="match status" value="1"/>
</dbReference>
<dbReference type="AlphaFoldDB" id="A0A2C9ZU54"/>
<dbReference type="RefSeq" id="WP_086596658.1">
    <property type="nucleotide sequence ID" value="NZ_MTSE01000022.1"/>
</dbReference>
<keyword evidence="3" id="KW-0804">Transcription</keyword>
<sequence>MKPTSLDQFYQEATTALDTGLNALLPPDIQKEIGHFNVFDIQALFHRLREKPVMPYDRRAYYKISLISGHNRAEYADKVIDIERNALLFATPKVPYHWVPQDPAQAGHFCIFTEAFLLPAKSGVVLDELPIFKAGGHPVFQVSDEESAEIDALFRKMHREIGSNYAYKYDLLRTYLLELIHIGQKLQPVTALYPAHNATTRVSSLFIELLERQFPIETPQQKLQLRTAKDYADRLAVHVNHLNKVLKEHTGRTTTELIGSRVIQEAKLLLKQTNWNISEISDSLGFAEVAHFSNFFKRQTSFSPGAFRL</sequence>
<protein>
    <submittedName>
        <fullName evidence="5">AraC family transcriptional regulator</fullName>
    </submittedName>
</protein>
<evidence type="ECO:0000256" key="1">
    <source>
        <dbReference type="ARBA" id="ARBA00023015"/>
    </source>
</evidence>
<dbReference type="GO" id="GO:0043565">
    <property type="term" value="F:sequence-specific DNA binding"/>
    <property type="evidence" value="ECO:0007669"/>
    <property type="project" value="InterPro"/>
</dbReference>
<accession>A0A2C9ZU54</accession>
<organism evidence="5 6">
    <name type="scientific">Hymenobacter crusticola</name>
    <dbReference type="NCBI Taxonomy" id="1770526"/>
    <lineage>
        <taxon>Bacteria</taxon>
        <taxon>Pseudomonadati</taxon>
        <taxon>Bacteroidota</taxon>
        <taxon>Cytophagia</taxon>
        <taxon>Cytophagales</taxon>
        <taxon>Hymenobacteraceae</taxon>
        <taxon>Hymenobacter</taxon>
    </lineage>
</organism>
<dbReference type="Pfam" id="PF12833">
    <property type="entry name" value="HTH_18"/>
    <property type="match status" value="1"/>
</dbReference>
<evidence type="ECO:0000256" key="3">
    <source>
        <dbReference type="ARBA" id="ARBA00023163"/>
    </source>
</evidence>
<dbReference type="SUPFAM" id="SSF51215">
    <property type="entry name" value="Regulatory protein AraC"/>
    <property type="match status" value="1"/>
</dbReference>
<reference evidence="5 6" key="1">
    <citation type="submission" date="2017-01" db="EMBL/GenBank/DDBJ databases">
        <title>A new Hymenobacter.</title>
        <authorList>
            <person name="Liang Y."/>
            <person name="Feng F."/>
        </authorList>
    </citation>
    <scope>NUCLEOTIDE SEQUENCE [LARGE SCALE GENOMIC DNA]</scope>
    <source>
        <strain evidence="5">MIMBbqt21</strain>
    </source>
</reference>
<dbReference type="OrthoDB" id="629200at2"/>
<dbReference type="SUPFAM" id="SSF46689">
    <property type="entry name" value="Homeodomain-like"/>
    <property type="match status" value="1"/>
</dbReference>
<dbReference type="EMBL" id="MTSE01000022">
    <property type="protein sequence ID" value="OUJ70430.1"/>
    <property type="molecule type" value="Genomic_DNA"/>
</dbReference>
<dbReference type="PROSITE" id="PS01124">
    <property type="entry name" value="HTH_ARAC_FAMILY_2"/>
    <property type="match status" value="1"/>
</dbReference>
<dbReference type="SMART" id="SM00342">
    <property type="entry name" value="HTH_ARAC"/>
    <property type="match status" value="1"/>
</dbReference>
<keyword evidence="6" id="KW-1185">Reference proteome</keyword>
<name>A0A2C9ZU54_9BACT</name>
<dbReference type="Proteomes" id="UP000194873">
    <property type="component" value="Unassembled WGS sequence"/>
</dbReference>
<dbReference type="PANTHER" id="PTHR43280">
    <property type="entry name" value="ARAC-FAMILY TRANSCRIPTIONAL REGULATOR"/>
    <property type="match status" value="1"/>
</dbReference>
<dbReference type="InterPro" id="IPR037923">
    <property type="entry name" value="HTH-like"/>
</dbReference>
<comment type="caution">
    <text evidence="5">The sequence shown here is derived from an EMBL/GenBank/DDBJ whole genome shotgun (WGS) entry which is preliminary data.</text>
</comment>
<dbReference type="InterPro" id="IPR009057">
    <property type="entry name" value="Homeodomain-like_sf"/>
</dbReference>
<evidence type="ECO:0000313" key="6">
    <source>
        <dbReference type="Proteomes" id="UP000194873"/>
    </source>
</evidence>
<keyword evidence="2" id="KW-0238">DNA-binding</keyword>
<dbReference type="GO" id="GO:0003700">
    <property type="term" value="F:DNA-binding transcription factor activity"/>
    <property type="evidence" value="ECO:0007669"/>
    <property type="project" value="InterPro"/>
</dbReference>